<keyword evidence="4" id="KW-0804">Transcription</keyword>
<dbReference type="Proteomes" id="UP000672602">
    <property type="component" value="Unassembled WGS sequence"/>
</dbReference>
<reference evidence="7" key="1">
    <citation type="submission" date="2021-04" db="EMBL/GenBank/DDBJ databases">
        <authorList>
            <person name="Zhang D.-C."/>
        </authorList>
    </citation>
    <scope>NUCLEOTIDE SEQUENCE</scope>
    <source>
        <strain evidence="7">CGMCC 1.15697</strain>
    </source>
</reference>
<keyword evidence="3" id="KW-0238">DNA-binding</keyword>
<comment type="similarity">
    <text evidence="1">Belongs to the ner transcriptional regulatory family.</text>
</comment>
<dbReference type="Pfam" id="PF13693">
    <property type="entry name" value="HTH_35"/>
    <property type="match status" value="1"/>
</dbReference>
<feature type="domain" description="Ner winged helix-turn-helix DNA-binding" evidence="6">
    <location>
        <begin position="12"/>
        <end position="78"/>
    </location>
</feature>
<gene>
    <name evidence="7" type="ORF">KAJ83_09560</name>
</gene>
<evidence type="ECO:0000256" key="4">
    <source>
        <dbReference type="ARBA" id="ARBA00023163"/>
    </source>
</evidence>
<dbReference type="RefSeq" id="WP_210681844.1">
    <property type="nucleotide sequence ID" value="NZ_JAGMWN010000004.1"/>
</dbReference>
<evidence type="ECO:0000256" key="3">
    <source>
        <dbReference type="ARBA" id="ARBA00023125"/>
    </source>
</evidence>
<feature type="region of interest" description="Disordered" evidence="5">
    <location>
        <begin position="68"/>
        <end position="100"/>
    </location>
</feature>
<evidence type="ECO:0000256" key="5">
    <source>
        <dbReference type="SAM" id="MobiDB-lite"/>
    </source>
</evidence>
<evidence type="ECO:0000313" key="7">
    <source>
        <dbReference type="EMBL" id="MBP5857254.1"/>
    </source>
</evidence>
<proteinExistence type="inferred from homology"/>
<comment type="caution">
    <text evidence="7">The sequence shown here is derived from an EMBL/GenBank/DDBJ whole genome shotgun (WGS) entry which is preliminary data.</text>
</comment>
<dbReference type="InterPro" id="IPR010982">
    <property type="entry name" value="Lambda_DNA-bd_dom_sf"/>
</dbReference>
<dbReference type="Gene3D" id="1.10.260.40">
    <property type="entry name" value="lambda repressor-like DNA-binding domains"/>
    <property type="match status" value="1"/>
</dbReference>
<accession>A0A8J7V433</accession>
<dbReference type="EMBL" id="JAGMWN010000004">
    <property type="protein sequence ID" value="MBP5857254.1"/>
    <property type="molecule type" value="Genomic_DNA"/>
</dbReference>
<sequence>MARVRADKSPEEVRYLLNRKGLTFADVDRLHGLKSGIARQTARHPHVHGEQALAEAVGLTPQQLWPSRYDARTGERLKPQPSENYKDRPRLRHCQKRRAA</sequence>
<evidence type="ECO:0000313" key="8">
    <source>
        <dbReference type="Proteomes" id="UP000672602"/>
    </source>
</evidence>
<organism evidence="7 8">
    <name type="scientific">Marivibrio halodurans</name>
    <dbReference type="NCBI Taxonomy" id="2039722"/>
    <lineage>
        <taxon>Bacteria</taxon>
        <taxon>Pseudomonadati</taxon>
        <taxon>Pseudomonadota</taxon>
        <taxon>Alphaproteobacteria</taxon>
        <taxon>Rhodospirillales</taxon>
        <taxon>Rhodospirillaceae</taxon>
        <taxon>Marivibrio</taxon>
    </lineage>
</organism>
<feature type="compositionally biased region" description="Basic and acidic residues" evidence="5">
    <location>
        <begin position="69"/>
        <end position="88"/>
    </location>
</feature>
<keyword evidence="2" id="KW-0805">Transcription regulation</keyword>
<dbReference type="SUPFAM" id="SSF47413">
    <property type="entry name" value="lambda repressor-like DNA-binding domains"/>
    <property type="match status" value="1"/>
</dbReference>
<dbReference type="GO" id="GO:0003677">
    <property type="term" value="F:DNA binding"/>
    <property type="evidence" value="ECO:0007669"/>
    <property type="project" value="UniProtKB-KW"/>
</dbReference>
<evidence type="ECO:0000256" key="1">
    <source>
        <dbReference type="ARBA" id="ARBA00006157"/>
    </source>
</evidence>
<keyword evidence="8" id="KW-1185">Reference proteome</keyword>
<protein>
    <submittedName>
        <fullName evidence="7">Helix-turn-helix domain-containing protein</fullName>
    </submittedName>
</protein>
<evidence type="ECO:0000259" key="6">
    <source>
        <dbReference type="Pfam" id="PF13693"/>
    </source>
</evidence>
<evidence type="ECO:0000256" key="2">
    <source>
        <dbReference type="ARBA" id="ARBA00023015"/>
    </source>
</evidence>
<name>A0A8J7V433_9PROT</name>
<dbReference type="InterPro" id="IPR038722">
    <property type="entry name" value="Ner_HTH_dom"/>
</dbReference>
<dbReference type="AlphaFoldDB" id="A0A8J7V433"/>
<feature type="compositionally biased region" description="Basic residues" evidence="5">
    <location>
        <begin position="89"/>
        <end position="100"/>
    </location>
</feature>